<dbReference type="Proteomes" id="UP000261245">
    <property type="component" value="Unassembled WGS sequence"/>
</dbReference>
<dbReference type="EMBL" id="QSAQ01000030">
    <property type="protein sequence ID" value="RGW66673.1"/>
    <property type="molecule type" value="Genomic_DNA"/>
</dbReference>
<evidence type="ECO:0000313" key="8">
    <source>
        <dbReference type="Proteomes" id="UP000286077"/>
    </source>
</evidence>
<evidence type="ECO:0000256" key="1">
    <source>
        <dbReference type="ARBA" id="ARBA00022649"/>
    </source>
</evidence>
<dbReference type="Pfam" id="PF05016">
    <property type="entry name" value="ParE_toxin"/>
    <property type="match status" value="1"/>
</dbReference>
<evidence type="ECO:0000313" key="6">
    <source>
        <dbReference type="Proteomes" id="UP000261245"/>
    </source>
</evidence>
<evidence type="ECO:0000313" key="4">
    <source>
        <dbReference type="EMBL" id="RGW66673.1"/>
    </source>
</evidence>
<evidence type="ECO:0000313" key="2">
    <source>
        <dbReference type="EMBL" id="MCE4121108.1"/>
    </source>
</evidence>
<sequence length="109" mass="13368">MAHIKLLDPFKKELRDMVVYTLAEFGATSVKRFNKELDDIKHRLMLHPLSSPREPLLKRFHRPYHSAIIKENWKIIYRYDEANDLVIFVDLWDMRRSPRYLIRQFKRKL</sequence>
<gene>
    <name evidence="5" type="ORF">DW916_01385</name>
    <name evidence="4" type="ORF">DWV60_11305</name>
    <name evidence="3" type="ORF">DXB80_00870</name>
    <name evidence="2" type="ORF">LYY06_02360</name>
</gene>
<dbReference type="EMBL" id="QSUC01000001">
    <property type="protein sequence ID" value="RGN13226.1"/>
    <property type="molecule type" value="Genomic_DNA"/>
</dbReference>
<evidence type="ECO:0000313" key="7">
    <source>
        <dbReference type="Proteomes" id="UP000284990"/>
    </source>
</evidence>
<accession>A0A3E5AIS2</accession>
<evidence type="ECO:0000313" key="3">
    <source>
        <dbReference type="EMBL" id="RGN13226.1"/>
    </source>
</evidence>
<proteinExistence type="predicted"/>
<dbReference type="InterPro" id="IPR007712">
    <property type="entry name" value="RelE/ParE_toxin"/>
</dbReference>
<evidence type="ECO:0000313" key="5">
    <source>
        <dbReference type="EMBL" id="RHA89193.1"/>
    </source>
</evidence>
<dbReference type="InterPro" id="IPR035093">
    <property type="entry name" value="RelE/ParE_toxin_dom_sf"/>
</dbReference>
<organism evidence="5 7">
    <name type="scientific">Segatella copri</name>
    <dbReference type="NCBI Taxonomy" id="165179"/>
    <lineage>
        <taxon>Bacteria</taxon>
        <taxon>Pseudomonadati</taxon>
        <taxon>Bacteroidota</taxon>
        <taxon>Bacteroidia</taxon>
        <taxon>Bacteroidales</taxon>
        <taxon>Prevotellaceae</taxon>
        <taxon>Segatella</taxon>
    </lineage>
</organism>
<reference evidence="6 7" key="1">
    <citation type="submission" date="2018-08" db="EMBL/GenBank/DDBJ databases">
        <title>A genome reference for cultivated species of the human gut microbiota.</title>
        <authorList>
            <person name="Zou Y."/>
            <person name="Xue W."/>
            <person name="Luo G."/>
        </authorList>
    </citation>
    <scope>NUCLEOTIDE SEQUENCE [LARGE SCALE GENOMIC DNA]</scope>
    <source>
        <strain evidence="4 8">AF11-14</strain>
        <strain evidence="5 7">AM42-23AC</strain>
        <strain evidence="3 6">OM06-11</strain>
    </source>
</reference>
<name>A0A3E5AIS2_9BACT</name>
<protein>
    <submittedName>
        <fullName evidence="5">Type II toxin-antitoxin system RelE/ParE family toxin</fullName>
    </submittedName>
</protein>
<dbReference type="Proteomes" id="UP000284990">
    <property type="component" value="Unassembled WGS sequence"/>
</dbReference>
<dbReference type="AlphaFoldDB" id="A0A3E5AIS2"/>
<dbReference type="Proteomes" id="UP001200307">
    <property type="component" value="Unassembled WGS sequence"/>
</dbReference>
<comment type="caution">
    <text evidence="5">The sequence shown here is derived from an EMBL/GenBank/DDBJ whole genome shotgun (WGS) entry which is preliminary data.</text>
</comment>
<dbReference type="RefSeq" id="WP_117726981.1">
    <property type="nucleotide sequence ID" value="NZ_CATKVS010000004.1"/>
</dbReference>
<dbReference type="Gene3D" id="3.30.2310.20">
    <property type="entry name" value="RelE-like"/>
    <property type="match status" value="1"/>
</dbReference>
<keyword evidence="1" id="KW-1277">Toxin-antitoxin system</keyword>
<reference evidence="2" key="2">
    <citation type="submission" date="2021-12" db="EMBL/GenBank/DDBJ databases">
        <authorList>
            <person name="Lv X."/>
        </authorList>
    </citation>
    <scope>NUCLEOTIDE SEQUENCE</scope>
    <source>
        <strain evidence="2">HF2106</strain>
    </source>
</reference>
<dbReference type="EMBL" id="QSFW01000002">
    <property type="protein sequence ID" value="RHA89193.1"/>
    <property type="molecule type" value="Genomic_DNA"/>
</dbReference>
<dbReference type="Proteomes" id="UP000286077">
    <property type="component" value="Unassembled WGS sequence"/>
</dbReference>
<dbReference type="EMBL" id="JAJTVO010000003">
    <property type="protein sequence ID" value="MCE4121108.1"/>
    <property type="molecule type" value="Genomic_DNA"/>
</dbReference>